<organism evidence="1 2">
    <name type="scientific">Candidatus Magasanikbacteria bacterium CG_4_9_14_3_um_filter_32_9</name>
    <dbReference type="NCBI Taxonomy" id="1974644"/>
    <lineage>
        <taxon>Bacteria</taxon>
        <taxon>Candidatus Magasanikiibacteriota</taxon>
    </lineage>
</organism>
<dbReference type="Proteomes" id="UP000230843">
    <property type="component" value="Unassembled WGS sequence"/>
</dbReference>
<evidence type="ECO:0000313" key="1">
    <source>
        <dbReference type="EMBL" id="PJA89793.1"/>
    </source>
</evidence>
<accession>A0A2M7Z6L7</accession>
<name>A0A2M7Z6L7_9BACT</name>
<sequence>MKTKITADEMKAAQRENQTNIYLKRIEQLLLNNSNVPRTPEDIESRRNELGFFKDDITGNQLDDPETYLVSGKFFTNLRFAHIIQEDNPVIIIETVQQAKYRLLSKNKRDGETERRRDEEAETKKEPPYFSAIYCDGIVKQYRLKIIKVYEYGQRKIKNPELFSGEEEYLKLYDDLALVEQELKKILEIYTRQIRESCMVPGTRPKDTESEGFISDSYIKGQFQKAKEAKWALNQIFPPPKKAKKKIEKEIVEKVSEK</sequence>
<dbReference type="EMBL" id="PFVJ01000049">
    <property type="protein sequence ID" value="PJA89793.1"/>
    <property type="molecule type" value="Genomic_DNA"/>
</dbReference>
<comment type="caution">
    <text evidence="1">The sequence shown here is derived from an EMBL/GenBank/DDBJ whole genome shotgun (WGS) entry which is preliminary data.</text>
</comment>
<proteinExistence type="predicted"/>
<protein>
    <submittedName>
        <fullName evidence="1">Uncharacterized protein</fullName>
    </submittedName>
</protein>
<dbReference type="AlphaFoldDB" id="A0A2M7Z6L7"/>
<reference evidence="2" key="1">
    <citation type="submission" date="2017-09" db="EMBL/GenBank/DDBJ databases">
        <title>Depth-based differentiation of microbial function through sediment-hosted aquifers and enrichment of novel symbionts in the deep terrestrial subsurface.</title>
        <authorList>
            <person name="Probst A.J."/>
            <person name="Ladd B."/>
            <person name="Jarett J.K."/>
            <person name="Geller-Mcgrath D.E."/>
            <person name="Sieber C.M.K."/>
            <person name="Emerson J.B."/>
            <person name="Anantharaman K."/>
            <person name="Thomas B.C."/>
            <person name="Malmstrom R."/>
            <person name="Stieglmeier M."/>
            <person name="Klingl A."/>
            <person name="Woyke T."/>
            <person name="Ryan C.M."/>
            <person name="Banfield J.F."/>
        </authorList>
    </citation>
    <scope>NUCLEOTIDE SEQUENCE [LARGE SCALE GENOMIC DNA]</scope>
</reference>
<gene>
    <name evidence="1" type="ORF">CO137_02335</name>
</gene>
<evidence type="ECO:0000313" key="2">
    <source>
        <dbReference type="Proteomes" id="UP000230843"/>
    </source>
</evidence>